<name>A0A2I0HNA4_PUNGR</name>
<keyword evidence="3" id="KW-1185">Reference proteome</keyword>
<comment type="caution">
    <text evidence="2">The sequence shown here is derived from an EMBL/GenBank/DDBJ whole genome shotgun (WGS) entry which is preliminary data.</text>
</comment>
<sequence>MQPKRGKLSAPHFGPPTSHTRILDRSARHYSSSDNRRQIGGHGVMNNKRRARHTEKIPVKVPRSSRANGPRPGATSQQSLTGQKDRQNKCKDAQKTIGGRGGAKFHPERPNRAKPTPEAPSRLNARPHDAWRY</sequence>
<evidence type="ECO:0000256" key="1">
    <source>
        <dbReference type="SAM" id="MobiDB-lite"/>
    </source>
</evidence>
<evidence type="ECO:0000313" key="2">
    <source>
        <dbReference type="EMBL" id="PKI33178.1"/>
    </source>
</evidence>
<organism evidence="2 3">
    <name type="scientific">Punica granatum</name>
    <name type="common">Pomegranate</name>
    <dbReference type="NCBI Taxonomy" id="22663"/>
    <lineage>
        <taxon>Eukaryota</taxon>
        <taxon>Viridiplantae</taxon>
        <taxon>Streptophyta</taxon>
        <taxon>Embryophyta</taxon>
        <taxon>Tracheophyta</taxon>
        <taxon>Spermatophyta</taxon>
        <taxon>Magnoliopsida</taxon>
        <taxon>eudicotyledons</taxon>
        <taxon>Gunneridae</taxon>
        <taxon>Pentapetalae</taxon>
        <taxon>rosids</taxon>
        <taxon>malvids</taxon>
        <taxon>Myrtales</taxon>
        <taxon>Lythraceae</taxon>
        <taxon>Punica</taxon>
    </lineage>
</organism>
<gene>
    <name evidence="2" type="ORF">CRG98_046430</name>
</gene>
<feature type="region of interest" description="Disordered" evidence="1">
    <location>
        <begin position="1"/>
        <end position="133"/>
    </location>
</feature>
<accession>A0A2I0HNA4</accession>
<protein>
    <submittedName>
        <fullName evidence="2">Uncharacterized protein</fullName>
    </submittedName>
</protein>
<dbReference type="Proteomes" id="UP000233551">
    <property type="component" value="Unassembled WGS sequence"/>
</dbReference>
<dbReference type="AlphaFoldDB" id="A0A2I0HNA4"/>
<feature type="compositionally biased region" description="Basic and acidic residues" evidence="1">
    <location>
        <begin position="83"/>
        <end position="94"/>
    </location>
</feature>
<dbReference type="EMBL" id="PGOL01006891">
    <property type="protein sequence ID" value="PKI33178.1"/>
    <property type="molecule type" value="Genomic_DNA"/>
</dbReference>
<proteinExistence type="predicted"/>
<reference evidence="2 3" key="1">
    <citation type="submission" date="2017-11" db="EMBL/GenBank/DDBJ databases">
        <title>De-novo sequencing of pomegranate (Punica granatum L.) genome.</title>
        <authorList>
            <person name="Akparov Z."/>
            <person name="Amiraslanov A."/>
            <person name="Hajiyeva S."/>
            <person name="Abbasov M."/>
            <person name="Kaur K."/>
            <person name="Hamwieh A."/>
            <person name="Solovyev V."/>
            <person name="Salamov A."/>
            <person name="Braich B."/>
            <person name="Kosarev P."/>
            <person name="Mahmoud A."/>
            <person name="Hajiyev E."/>
            <person name="Babayeva S."/>
            <person name="Izzatullayeva V."/>
            <person name="Mammadov A."/>
            <person name="Mammadov A."/>
            <person name="Sharifova S."/>
            <person name="Ojaghi J."/>
            <person name="Eynullazada K."/>
            <person name="Bayramov B."/>
            <person name="Abdulazimova A."/>
            <person name="Shahmuradov I."/>
        </authorList>
    </citation>
    <scope>NUCLEOTIDE SEQUENCE [LARGE SCALE GENOMIC DNA]</scope>
    <source>
        <strain evidence="3">cv. AG2017</strain>
        <tissue evidence="2">Leaf</tissue>
    </source>
</reference>
<evidence type="ECO:0000313" key="3">
    <source>
        <dbReference type="Proteomes" id="UP000233551"/>
    </source>
</evidence>